<evidence type="ECO:0000256" key="1">
    <source>
        <dbReference type="PROSITE-ProRule" id="PRU00175"/>
    </source>
</evidence>
<feature type="domain" description="RING-type" evidence="3">
    <location>
        <begin position="276"/>
        <end position="329"/>
    </location>
</feature>
<dbReference type="GO" id="GO:0008270">
    <property type="term" value="F:zinc ion binding"/>
    <property type="evidence" value="ECO:0007669"/>
    <property type="project" value="UniProtKB-KW"/>
</dbReference>
<gene>
    <name evidence="4" type="ORF">Sjap_016969</name>
</gene>
<evidence type="ECO:0000313" key="4">
    <source>
        <dbReference type="EMBL" id="KAK9108909.1"/>
    </source>
</evidence>
<feature type="region of interest" description="Disordered" evidence="2">
    <location>
        <begin position="126"/>
        <end position="204"/>
    </location>
</feature>
<dbReference type="Gene3D" id="3.30.40.10">
    <property type="entry name" value="Zinc/RING finger domain, C3HC4 (zinc finger)"/>
    <property type="match status" value="1"/>
</dbReference>
<accession>A0AAP0NJB4</accession>
<keyword evidence="1" id="KW-0863">Zinc-finger</keyword>
<dbReference type="AlphaFoldDB" id="A0AAP0NJB4"/>
<dbReference type="Proteomes" id="UP001417504">
    <property type="component" value="Unassembled WGS sequence"/>
</dbReference>
<proteinExistence type="predicted"/>
<comment type="caution">
    <text evidence="4">The sequence shown here is derived from an EMBL/GenBank/DDBJ whole genome shotgun (WGS) entry which is preliminary data.</text>
</comment>
<feature type="compositionally biased region" description="Polar residues" evidence="2">
    <location>
        <begin position="157"/>
        <end position="179"/>
    </location>
</feature>
<evidence type="ECO:0000313" key="5">
    <source>
        <dbReference type="Proteomes" id="UP001417504"/>
    </source>
</evidence>
<feature type="compositionally biased region" description="Polar residues" evidence="2">
    <location>
        <begin position="140"/>
        <end position="150"/>
    </location>
</feature>
<keyword evidence="1" id="KW-0862">Zinc</keyword>
<dbReference type="SUPFAM" id="SSF57850">
    <property type="entry name" value="RING/U-box"/>
    <property type="match status" value="1"/>
</dbReference>
<dbReference type="InterPro" id="IPR001841">
    <property type="entry name" value="Znf_RING"/>
</dbReference>
<keyword evidence="5" id="KW-1185">Reference proteome</keyword>
<dbReference type="PANTHER" id="PTHR31150">
    <property type="entry name" value="EXPRESSED PROTEIN"/>
    <property type="match status" value="1"/>
</dbReference>
<dbReference type="PANTHER" id="PTHR31150:SF32">
    <property type="entry name" value="RING_U-BOX SUPERFAMILY PROTEIN"/>
    <property type="match status" value="1"/>
</dbReference>
<dbReference type="PROSITE" id="PS50089">
    <property type="entry name" value="ZF_RING_2"/>
    <property type="match status" value="1"/>
</dbReference>
<feature type="compositionally biased region" description="Polar residues" evidence="2">
    <location>
        <begin position="195"/>
        <end position="204"/>
    </location>
</feature>
<protein>
    <recommendedName>
        <fullName evidence="3">RING-type domain-containing protein</fullName>
    </recommendedName>
</protein>
<reference evidence="4 5" key="1">
    <citation type="submission" date="2024-01" db="EMBL/GenBank/DDBJ databases">
        <title>Genome assemblies of Stephania.</title>
        <authorList>
            <person name="Yang L."/>
        </authorList>
    </citation>
    <scope>NUCLEOTIDE SEQUENCE [LARGE SCALE GENOMIC DNA]</scope>
    <source>
        <strain evidence="4">QJT</strain>
        <tissue evidence="4">Leaf</tissue>
    </source>
</reference>
<evidence type="ECO:0000259" key="3">
    <source>
        <dbReference type="PROSITE" id="PS50089"/>
    </source>
</evidence>
<name>A0AAP0NJB4_9MAGN</name>
<dbReference type="InterPro" id="IPR013083">
    <property type="entry name" value="Znf_RING/FYVE/PHD"/>
</dbReference>
<evidence type="ECO:0000256" key="2">
    <source>
        <dbReference type="SAM" id="MobiDB-lite"/>
    </source>
</evidence>
<organism evidence="4 5">
    <name type="scientific">Stephania japonica</name>
    <dbReference type="NCBI Taxonomy" id="461633"/>
    <lineage>
        <taxon>Eukaryota</taxon>
        <taxon>Viridiplantae</taxon>
        <taxon>Streptophyta</taxon>
        <taxon>Embryophyta</taxon>
        <taxon>Tracheophyta</taxon>
        <taxon>Spermatophyta</taxon>
        <taxon>Magnoliopsida</taxon>
        <taxon>Ranunculales</taxon>
        <taxon>Menispermaceae</taxon>
        <taxon>Menispermoideae</taxon>
        <taxon>Cissampelideae</taxon>
        <taxon>Stephania</taxon>
    </lineage>
</organism>
<sequence>MGGVCCVAARERTLTSRTNNEAFHRNIRYSPSWSFQWDNRGRVAGEMEDQPQQYCHGVGRNVGLEFKSQANLELEASDGGGSPLENFRMKKWRKSSIHDGTAGNFTTPASDLSNCSSFSAEVKELSETSVRVDPSERKLSFSTHSASPFSTPKADPSFSQSYAASASTPSKHTRQSQGRQLLRGISDSRVLGSKSPCNSVSEGRQSFNLSTTCSNDVNLGSQGSDGWSMRTFSELVASSQRERWSFDSEIMDSGRSKITRSSSHLLGSPSEDLQLCGLCSRLVTERCSWINNELAVVAILVCGHVYHADCLEKMTPETDKYDPKCPACTAGEKHALKFSMRALRAEADFKARHNRISRNRVIDSDIDGDMVFTDICRSVGMERKSPKLGSSSSMKSSFAKPFLKRHFSLGSRLTRTLSINEPSSAKKGFWARYRRD</sequence>
<dbReference type="EMBL" id="JBBNAE010000007">
    <property type="protein sequence ID" value="KAK9108909.1"/>
    <property type="molecule type" value="Genomic_DNA"/>
</dbReference>
<keyword evidence="1" id="KW-0479">Metal-binding</keyword>